<dbReference type="SUPFAM" id="SSF64076">
    <property type="entry name" value="MTH938-like"/>
    <property type="match status" value="1"/>
</dbReference>
<protein>
    <submittedName>
        <fullName evidence="1">Mth938-like domain-containing protein</fullName>
    </submittedName>
</protein>
<dbReference type="EMBL" id="CP136862">
    <property type="protein sequence ID" value="WOJ89284.1"/>
    <property type="molecule type" value="Genomic_DNA"/>
</dbReference>
<organism evidence="1 2">
    <name type="scientific">Methylocapsa polymorpha</name>
    <dbReference type="NCBI Taxonomy" id="3080828"/>
    <lineage>
        <taxon>Bacteria</taxon>
        <taxon>Pseudomonadati</taxon>
        <taxon>Pseudomonadota</taxon>
        <taxon>Alphaproteobacteria</taxon>
        <taxon>Hyphomicrobiales</taxon>
        <taxon>Beijerinckiaceae</taxon>
        <taxon>Methylocapsa</taxon>
    </lineage>
</organism>
<dbReference type="PANTHER" id="PTHR21192">
    <property type="entry name" value="NUCLEAR PROTEIN E3-3"/>
    <property type="match status" value="1"/>
</dbReference>
<proteinExistence type="predicted"/>
<sequence length="128" mass="13333">MAEQKYSGFLPGAHAIEGYGGGGFRFGSMSHRGSILALPSGIYAWSAVTPADINMESLAPLFAEPPGMVEHLLVGTGTELVPLNAALRQRLREAGVRAEPMATGAAARTYSILLGENRRVAAALLAAP</sequence>
<dbReference type="RefSeq" id="WP_407338726.1">
    <property type="nucleotide sequence ID" value="NZ_CP136862.1"/>
</dbReference>
<dbReference type="Proteomes" id="UP001626536">
    <property type="component" value="Chromosome"/>
</dbReference>
<name>A0ABZ0HSB6_9HYPH</name>
<keyword evidence="2" id="KW-1185">Reference proteome</keyword>
<dbReference type="PANTHER" id="PTHR21192:SF2">
    <property type="entry name" value="NADH DEHYDROGENASE [UBIQUINONE] 1 ALPHA SUBCOMPLEX ASSEMBLY FACTOR 3"/>
    <property type="match status" value="1"/>
</dbReference>
<dbReference type="InterPro" id="IPR036748">
    <property type="entry name" value="MTH938-like_sf"/>
</dbReference>
<dbReference type="InterPro" id="IPR007523">
    <property type="entry name" value="NDUFAF3/AAMDC"/>
</dbReference>
<evidence type="ECO:0000313" key="1">
    <source>
        <dbReference type="EMBL" id="WOJ89284.1"/>
    </source>
</evidence>
<dbReference type="Gene3D" id="3.40.1230.10">
    <property type="entry name" value="MTH938-like"/>
    <property type="match status" value="1"/>
</dbReference>
<evidence type="ECO:0000313" key="2">
    <source>
        <dbReference type="Proteomes" id="UP001626536"/>
    </source>
</evidence>
<dbReference type="CDD" id="cd00248">
    <property type="entry name" value="Mth938-like"/>
    <property type="match status" value="1"/>
</dbReference>
<gene>
    <name evidence="1" type="ORF">RZS28_16015</name>
</gene>
<reference evidence="1 2" key="1">
    <citation type="submission" date="2023-10" db="EMBL/GenBank/DDBJ databases">
        <title>Novel methanotroph of the genus Methylocapsa from a subarctic wetland.</title>
        <authorList>
            <person name="Belova S.E."/>
            <person name="Oshkin I.Y."/>
            <person name="Miroshnikov K."/>
            <person name="Dedysh S.N."/>
        </authorList>
    </citation>
    <scope>NUCLEOTIDE SEQUENCE [LARGE SCALE GENOMIC DNA]</scope>
    <source>
        <strain evidence="1 2">RX1</strain>
    </source>
</reference>
<dbReference type="Pfam" id="PF04430">
    <property type="entry name" value="DUF498"/>
    <property type="match status" value="1"/>
</dbReference>
<accession>A0ABZ0HSB6</accession>